<evidence type="ECO:0000313" key="3">
    <source>
        <dbReference type="Proteomes" id="UP000028013"/>
    </source>
</evidence>
<gene>
    <name evidence="2" type="ORF">M094_3019</name>
</gene>
<dbReference type="PATRIC" id="fig|1339349.3.peg.4070"/>
<keyword evidence="1" id="KW-0472">Membrane</keyword>
<keyword evidence="1" id="KW-1133">Transmembrane helix</keyword>
<dbReference type="AlphaFoldDB" id="A0A078RZ56"/>
<feature type="transmembrane region" description="Helical" evidence="1">
    <location>
        <begin position="117"/>
        <end position="140"/>
    </location>
</feature>
<reference evidence="2 3" key="1">
    <citation type="submission" date="2014-04" db="EMBL/GenBank/DDBJ databases">
        <authorList>
            <person name="Sears C."/>
            <person name="Carroll K."/>
            <person name="Sack B.R."/>
            <person name="Qadri F."/>
            <person name="Myers L.L."/>
            <person name="Chung G.-T."/>
            <person name="Escheverria P."/>
            <person name="Fraser C.M."/>
            <person name="Sadzewicz L."/>
            <person name="Shefchek K.A."/>
            <person name="Tallon L."/>
            <person name="Das S.P."/>
            <person name="Daugherty S."/>
            <person name="Mongodin E.F."/>
        </authorList>
    </citation>
    <scope>NUCLEOTIDE SEQUENCE [LARGE SCALE GENOMIC DNA]</scope>
    <source>
        <strain evidence="2 3">3978 T3 ii</strain>
    </source>
</reference>
<feature type="transmembrane region" description="Helical" evidence="1">
    <location>
        <begin position="27"/>
        <end position="44"/>
    </location>
</feature>
<evidence type="ECO:0000256" key="1">
    <source>
        <dbReference type="SAM" id="Phobius"/>
    </source>
</evidence>
<protein>
    <recommendedName>
        <fullName evidence="4">DUF4271 domain-containing protein</fullName>
    </recommendedName>
</protein>
<evidence type="ECO:0008006" key="4">
    <source>
        <dbReference type="Google" id="ProtNLM"/>
    </source>
</evidence>
<sequence length="243" mass="27919">MIGLLMACAVVGTEGIPIPYSPRMDDGITVVLLCCFFLSAYVLSRSRKFLLQLVKDFLLHRERTSIFATSTAADMRYLLLLILQTCILVGVCIFSYFNDIQPELVHHVPPGFLLGIYIGVCLLYLCLKWMLYSFLGWIFFDESVTTLWLESYSTLLYYLGFALFPFALFIVYFDLSLQLTIIIGLILAFFAKILMLYKWLKLFCGNLYGGLLLIVYFCALEIMPCFVLYQGVTQLNDYLIIKF</sequence>
<dbReference type="Proteomes" id="UP000028013">
    <property type="component" value="Unassembled WGS sequence"/>
</dbReference>
<proteinExistence type="predicted"/>
<feature type="transmembrane region" description="Helical" evidence="1">
    <location>
        <begin position="179"/>
        <end position="200"/>
    </location>
</feature>
<comment type="caution">
    <text evidence="2">The sequence shown here is derived from an EMBL/GenBank/DDBJ whole genome shotgun (WGS) entry which is preliminary data.</text>
</comment>
<evidence type="ECO:0000313" key="2">
    <source>
        <dbReference type="EMBL" id="KDS48086.1"/>
    </source>
</evidence>
<accession>A0A078RZ56</accession>
<organism evidence="2 3">
    <name type="scientific">Bacteroides uniformis str. 3978 T3 ii</name>
    <dbReference type="NCBI Taxonomy" id="1339349"/>
    <lineage>
        <taxon>Bacteria</taxon>
        <taxon>Pseudomonadati</taxon>
        <taxon>Bacteroidota</taxon>
        <taxon>Bacteroidia</taxon>
        <taxon>Bacteroidales</taxon>
        <taxon>Bacteroidaceae</taxon>
        <taxon>Bacteroides</taxon>
    </lineage>
</organism>
<dbReference type="RefSeq" id="WP_035447386.1">
    <property type="nucleotide sequence ID" value="NZ_JNHN01000184.1"/>
</dbReference>
<keyword evidence="1" id="KW-0812">Transmembrane</keyword>
<feature type="transmembrane region" description="Helical" evidence="1">
    <location>
        <begin position="152"/>
        <end position="173"/>
    </location>
</feature>
<dbReference type="EMBL" id="JNHN01000184">
    <property type="protein sequence ID" value="KDS48086.1"/>
    <property type="molecule type" value="Genomic_DNA"/>
</dbReference>
<name>A0A078RZ56_BACUN</name>
<feature type="transmembrane region" description="Helical" evidence="1">
    <location>
        <begin position="77"/>
        <end position="97"/>
    </location>
</feature>
<dbReference type="InterPro" id="IPR025367">
    <property type="entry name" value="DUF4271"/>
</dbReference>
<feature type="transmembrane region" description="Helical" evidence="1">
    <location>
        <begin position="207"/>
        <end position="229"/>
    </location>
</feature>
<dbReference type="Pfam" id="PF14093">
    <property type="entry name" value="DUF4271"/>
    <property type="match status" value="1"/>
</dbReference>